<feature type="transmembrane region" description="Helical" evidence="1">
    <location>
        <begin position="20"/>
        <end position="39"/>
    </location>
</feature>
<dbReference type="GeneID" id="41330824"/>
<evidence type="ECO:0000256" key="1">
    <source>
        <dbReference type="SAM" id="Phobius"/>
    </source>
</evidence>
<dbReference type="Proteomes" id="UP000321408">
    <property type="component" value="Chromosome"/>
</dbReference>
<keyword evidence="1" id="KW-0812">Transmembrane</keyword>
<feature type="transmembrane region" description="Helical" evidence="1">
    <location>
        <begin position="45"/>
        <end position="68"/>
    </location>
</feature>
<protein>
    <submittedName>
        <fullName evidence="2">CDP-archaeol synthase</fullName>
    </submittedName>
</protein>
<dbReference type="KEGG" id="psyt:DSAG12_02845"/>
<accession>A0A5B9DE19</accession>
<sequence length="247" mass="28485">MRKFSEDPNIKPADIRKEKIFVAIITALFLIYVLIWSLVYSFSDAMAIMGLAFFILVPALGTNGMMVLCGKIGKIPRFPIDNGKTFKDGERIFGDGKSWNGFIGGWLTGFLISAAICWFFFLKIAEAEMYSGFKFIDYDYIRNFIKHVMNPDGTIRTSYWLSQCFIALGSPIGDLIGSFFKRRKKVKRGEVYLFWDQNDFVIVSSLIACIWFPYHWYFWIFVLLITPILTALANWVGYIIGKKDVPW</sequence>
<dbReference type="PANTHER" id="PTHR39650:SF1">
    <property type="entry name" value="CDP-ARCHAEOL SYNTHASE"/>
    <property type="match status" value="1"/>
</dbReference>
<organism evidence="2 3">
    <name type="scientific">Promethearchaeum syntrophicum</name>
    <dbReference type="NCBI Taxonomy" id="2594042"/>
    <lineage>
        <taxon>Archaea</taxon>
        <taxon>Promethearchaeati</taxon>
        <taxon>Promethearchaeota</taxon>
        <taxon>Promethearchaeia</taxon>
        <taxon>Promethearchaeales</taxon>
        <taxon>Promethearchaeaceae</taxon>
        <taxon>Promethearchaeum</taxon>
    </lineage>
</organism>
<name>A0A5B9DE19_9ARCH</name>
<feature type="transmembrane region" description="Helical" evidence="1">
    <location>
        <begin position="220"/>
        <end position="241"/>
    </location>
</feature>
<proteinExistence type="predicted"/>
<feature type="transmembrane region" description="Helical" evidence="1">
    <location>
        <begin position="159"/>
        <end position="180"/>
    </location>
</feature>
<keyword evidence="1" id="KW-1133">Transmembrane helix</keyword>
<keyword evidence="3" id="KW-1185">Reference proteome</keyword>
<dbReference type="InterPro" id="IPR032690">
    <property type="entry name" value="CarS"/>
</dbReference>
<reference evidence="2 3" key="1">
    <citation type="journal article" date="2020" name="Nature">
        <title>Isolation of an archaeon at the prokaryote-eukaryote interface.</title>
        <authorList>
            <person name="Imachi H."/>
            <person name="Nobu M.K."/>
            <person name="Nakahara N."/>
            <person name="Morono Y."/>
            <person name="Ogawara M."/>
            <person name="Takaki Y."/>
            <person name="Takano Y."/>
            <person name="Uematsu K."/>
            <person name="Ikuta T."/>
            <person name="Ito M."/>
            <person name="Matsui Y."/>
            <person name="Miyazaki M."/>
            <person name="Murata K."/>
            <person name="Saito Y."/>
            <person name="Sakai S."/>
            <person name="Song C."/>
            <person name="Tasumi E."/>
            <person name="Yamanaka Y."/>
            <person name="Yamaguchi T."/>
            <person name="Kamagata Y."/>
            <person name="Tamaki H."/>
            <person name="Takai K."/>
        </authorList>
    </citation>
    <scope>NUCLEOTIDE SEQUENCE [LARGE SCALE GENOMIC DNA]</scope>
    <source>
        <strain evidence="2 3">MK-D1</strain>
    </source>
</reference>
<dbReference type="RefSeq" id="WP_147663934.1">
    <property type="nucleotide sequence ID" value="NZ_CP042905.2"/>
</dbReference>
<dbReference type="Pfam" id="PF01864">
    <property type="entry name" value="CarS-like"/>
    <property type="match status" value="1"/>
</dbReference>
<dbReference type="EMBL" id="CP042905">
    <property type="protein sequence ID" value="QEE17013.1"/>
    <property type="molecule type" value="Genomic_DNA"/>
</dbReference>
<feature type="transmembrane region" description="Helical" evidence="1">
    <location>
        <begin position="101"/>
        <end position="121"/>
    </location>
</feature>
<dbReference type="OrthoDB" id="45383at2157"/>
<feature type="transmembrane region" description="Helical" evidence="1">
    <location>
        <begin position="192"/>
        <end position="214"/>
    </location>
</feature>
<evidence type="ECO:0000313" key="2">
    <source>
        <dbReference type="EMBL" id="QEE17013.1"/>
    </source>
</evidence>
<keyword evidence="1" id="KW-0472">Membrane</keyword>
<dbReference type="AlphaFoldDB" id="A0A5B9DE19"/>
<evidence type="ECO:0000313" key="3">
    <source>
        <dbReference type="Proteomes" id="UP000321408"/>
    </source>
</evidence>
<dbReference type="PANTHER" id="PTHR39650">
    <property type="entry name" value="CDP-ARCHAEOL SYNTHASE"/>
    <property type="match status" value="1"/>
</dbReference>
<gene>
    <name evidence="2" type="ORF">DSAG12_02845</name>
</gene>
<reference evidence="2 3" key="2">
    <citation type="journal article" date="2024" name="Int. J. Syst. Evol. Microbiol.">
        <title>Promethearchaeum syntrophicum gen. nov., sp. nov., an anaerobic, obligately syntrophic archaeon, the first isolate of the lineage 'Asgard' archaea, and proposal of the new archaeal phylum Promethearchaeota phyl. nov. and kingdom Promethearchaeati regn. nov.</title>
        <authorList>
            <person name="Imachi H."/>
            <person name="Nobu M.K."/>
            <person name="Kato S."/>
            <person name="Takaki Y."/>
            <person name="Miyazaki M."/>
            <person name="Miyata M."/>
            <person name="Ogawara M."/>
            <person name="Saito Y."/>
            <person name="Sakai S."/>
            <person name="Tahara Y.O."/>
            <person name="Takano Y."/>
            <person name="Tasumi E."/>
            <person name="Uematsu K."/>
            <person name="Yoshimura T."/>
            <person name="Itoh T."/>
            <person name="Ohkuma M."/>
            <person name="Takai K."/>
        </authorList>
    </citation>
    <scope>NUCLEOTIDE SEQUENCE [LARGE SCALE GENOMIC DNA]</scope>
    <source>
        <strain evidence="2 3">MK-D1</strain>
    </source>
</reference>